<reference evidence="1 2" key="1">
    <citation type="submission" date="2018-11" db="EMBL/GenBank/DDBJ databases">
        <authorList>
            <consortium name="Pathogen Informatics"/>
        </authorList>
    </citation>
    <scope>NUCLEOTIDE SEQUENCE [LARGE SCALE GENOMIC DNA]</scope>
</reference>
<sequence>MLAEAERLFARRVANKARARSVYCPSHRLFTSKYTIRRHLPRLWEHFIEIKVANNQHSGLLKVAAMVIPYIKHDDHPQLMLIEKGEKEDKFFVRKFIA</sequence>
<proteinExistence type="predicted"/>
<evidence type="ECO:0000313" key="2">
    <source>
        <dbReference type="Proteomes" id="UP000270094"/>
    </source>
</evidence>
<dbReference type="EMBL" id="UYYB01096167">
    <property type="protein sequence ID" value="VDM75998.1"/>
    <property type="molecule type" value="Genomic_DNA"/>
</dbReference>
<protein>
    <submittedName>
        <fullName evidence="1">Uncharacterized protein</fullName>
    </submittedName>
</protein>
<dbReference type="Proteomes" id="UP000270094">
    <property type="component" value="Unassembled WGS sequence"/>
</dbReference>
<evidence type="ECO:0000313" key="1">
    <source>
        <dbReference type="EMBL" id="VDM75998.1"/>
    </source>
</evidence>
<organism evidence="1 2">
    <name type="scientific">Strongylus vulgaris</name>
    <name type="common">Blood worm</name>
    <dbReference type="NCBI Taxonomy" id="40348"/>
    <lineage>
        <taxon>Eukaryota</taxon>
        <taxon>Metazoa</taxon>
        <taxon>Ecdysozoa</taxon>
        <taxon>Nematoda</taxon>
        <taxon>Chromadorea</taxon>
        <taxon>Rhabditida</taxon>
        <taxon>Rhabditina</taxon>
        <taxon>Rhabditomorpha</taxon>
        <taxon>Strongyloidea</taxon>
        <taxon>Strongylidae</taxon>
        <taxon>Strongylus</taxon>
    </lineage>
</organism>
<accession>A0A3P7LA43</accession>
<dbReference type="AlphaFoldDB" id="A0A3P7LA43"/>
<gene>
    <name evidence="1" type="ORF">SVUK_LOCUS10996</name>
</gene>
<keyword evidence="2" id="KW-1185">Reference proteome</keyword>
<name>A0A3P7LA43_STRVU</name>